<gene>
    <name evidence="1" type="ORF">DERF_009526</name>
</gene>
<dbReference type="EMBL" id="ASGP02000004">
    <property type="protein sequence ID" value="KAH9511040.1"/>
    <property type="molecule type" value="Genomic_DNA"/>
</dbReference>
<proteinExistence type="predicted"/>
<reference evidence="1" key="1">
    <citation type="submission" date="2013-05" db="EMBL/GenBank/DDBJ databases">
        <authorList>
            <person name="Yim A.K.Y."/>
            <person name="Chan T.F."/>
            <person name="Ji K.M."/>
            <person name="Liu X.Y."/>
            <person name="Zhou J.W."/>
            <person name="Li R.Q."/>
            <person name="Yang K.Y."/>
            <person name="Li J."/>
            <person name="Li M."/>
            <person name="Law P.T.W."/>
            <person name="Wu Y.L."/>
            <person name="Cai Z.L."/>
            <person name="Qin H."/>
            <person name="Bao Y."/>
            <person name="Leung R.K.K."/>
            <person name="Ng P.K.S."/>
            <person name="Zou J."/>
            <person name="Zhong X.J."/>
            <person name="Ran P.X."/>
            <person name="Zhong N.S."/>
            <person name="Liu Z.G."/>
            <person name="Tsui S.K.W."/>
        </authorList>
    </citation>
    <scope>NUCLEOTIDE SEQUENCE</scope>
    <source>
        <strain evidence="1">Derf</strain>
        <tissue evidence="1">Whole organism</tissue>
    </source>
</reference>
<protein>
    <submittedName>
        <fullName evidence="1">Uncharacterized protein</fullName>
    </submittedName>
</protein>
<accession>A0A922HU52</accession>
<dbReference type="AlphaFoldDB" id="A0A922HU52"/>
<keyword evidence="2" id="KW-1185">Reference proteome</keyword>
<evidence type="ECO:0000313" key="2">
    <source>
        <dbReference type="Proteomes" id="UP000790347"/>
    </source>
</evidence>
<comment type="caution">
    <text evidence="1">The sequence shown here is derived from an EMBL/GenBank/DDBJ whole genome shotgun (WGS) entry which is preliminary data.</text>
</comment>
<evidence type="ECO:0000313" key="1">
    <source>
        <dbReference type="EMBL" id="KAH9511040.1"/>
    </source>
</evidence>
<reference evidence="1" key="2">
    <citation type="journal article" date="2022" name="Res Sq">
        <title>Comparative Genomics Reveals Insights into the Divergent Evolution of Astigmatic Mites and Household Pest Adaptations.</title>
        <authorList>
            <person name="Xiong Q."/>
            <person name="Wan A.T.-Y."/>
            <person name="Liu X.-Y."/>
            <person name="Fung C.S.-H."/>
            <person name="Xiao X."/>
            <person name="Malainual N."/>
            <person name="Hou J."/>
            <person name="Wang L."/>
            <person name="Wang M."/>
            <person name="Yang K."/>
            <person name="Cui Y."/>
            <person name="Leung E."/>
            <person name="Nong W."/>
            <person name="Shin S.-K."/>
            <person name="Au S."/>
            <person name="Jeong K.Y."/>
            <person name="Chew F.T."/>
            <person name="Hui J."/>
            <person name="Leung T.F."/>
            <person name="Tungtrongchitr A."/>
            <person name="Zhong N."/>
            <person name="Liu Z."/>
            <person name="Tsui S."/>
        </authorList>
    </citation>
    <scope>NUCLEOTIDE SEQUENCE</scope>
    <source>
        <strain evidence="1">Derf</strain>
        <tissue evidence="1">Whole organism</tissue>
    </source>
</reference>
<dbReference type="Proteomes" id="UP000790347">
    <property type="component" value="Unassembled WGS sequence"/>
</dbReference>
<organism evidence="1 2">
    <name type="scientific">Dermatophagoides farinae</name>
    <name type="common">American house dust mite</name>
    <dbReference type="NCBI Taxonomy" id="6954"/>
    <lineage>
        <taxon>Eukaryota</taxon>
        <taxon>Metazoa</taxon>
        <taxon>Ecdysozoa</taxon>
        <taxon>Arthropoda</taxon>
        <taxon>Chelicerata</taxon>
        <taxon>Arachnida</taxon>
        <taxon>Acari</taxon>
        <taxon>Acariformes</taxon>
        <taxon>Sarcoptiformes</taxon>
        <taxon>Astigmata</taxon>
        <taxon>Psoroptidia</taxon>
        <taxon>Analgoidea</taxon>
        <taxon>Pyroglyphidae</taxon>
        <taxon>Dermatophagoidinae</taxon>
        <taxon>Dermatophagoides</taxon>
    </lineage>
</organism>
<sequence length="204" mass="22473">MKANVIASFEFLRVPVIRFNFDSNNENINGSSMVISSALVRNERTRISCAKCSLIGAPFSANQIDGINMVDQETRPKFFQSSSAANGKTGYDRLAFVVELYCCNGKFLSITSNVQNKDANAASIAEPFRFNNISRPASAQLGYSLPLTSTANFECKTSAFNRGRPNINVTDTAAINNNIDIAAIKNCLRVKYMVEDLYSEECFT</sequence>
<name>A0A922HU52_DERFA</name>